<dbReference type="AlphaFoldDB" id="A0A5M6IL60"/>
<comment type="similarity">
    <text evidence="1">Belongs to the 3-oxoacid CoA-transferase subunit A family.</text>
</comment>
<keyword evidence="2 3" id="KW-0808">Transferase</keyword>
<dbReference type="InterPro" id="IPR004165">
    <property type="entry name" value="CoA_trans_fam_I"/>
</dbReference>
<dbReference type="PROSITE" id="PS01273">
    <property type="entry name" value="COA_TRANSF_1"/>
    <property type="match status" value="1"/>
</dbReference>
<dbReference type="Gene3D" id="3.40.1080.10">
    <property type="entry name" value="Glutaconate Coenzyme A-transferase"/>
    <property type="match status" value="1"/>
</dbReference>
<dbReference type="InterPro" id="IPR012792">
    <property type="entry name" value="3-oxoacid_CoA-transf_A"/>
</dbReference>
<dbReference type="OrthoDB" id="9777193at2"/>
<dbReference type="PANTHER" id="PTHR13707:SF60">
    <property type="entry name" value="ACETATE COA-TRANSFERASE SUBUNIT ALPHA"/>
    <property type="match status" value="1"/>
</dbReference>
<dbReference type="PANTHER" id="PTHR13707">
    <property type="entry name" value="KETOACID-COENZYME A TRANSFERASE"/>
    <property type="match status" value="1"/>
</dbReference>
<dbReference type="InterPro" id="IPR004163">
    <property type="entry name" value="CoA_transf_BS"/>
</dbReference>
<evidence type="ECO:0000256" key="2">
    <source>
        <dbReference type="ARBA" id="ARBA00022679"/>
    </source>
</evidence>
<sequence>MNKARNITEAVEMISDGASVMVGGFMGGGTPHRLIAELVRQGRKDLTLIANDTARPGFGLGRLIDAGAVRRLHATHIGTNPETQKKMIAGEIEVELTPQGSFAERIRAGGHGLGGVLTATGLGTAVAEGKRTIEIDGRSFLLELPLRADFALIAAYRADYLGNLEYELTGRNFNPVMAMAADTVIAEAHDIVPVGVIPPDHVVTPHPLVDVITGGNVGHA</sequence>
<proteinExistence type="inferred from homology"/>
<dbReference type="SUPFAM" id="SSF100950">
    <property type="entry name" value="NagB/RpiA/CoA transferase-like"/>
    <property type="match status" value="1"/>
</dbReference>
<name>A0A5M6IL60_9PROT</name>
<dbReference type="NCBIfam" id="TIGR02429">
    <property type="entry name" value="pcaI_scoA_fam"/>
    <property type="match status" value="1"/>
</dbReference>
<evidence type="ECO:0000313" key="3">
    <source>
        <dbReference type="EMBL" id="KAA5609001.1"/>
    </source>
</evidence>
<dbReference type="Pfam" id="PF01144">
    <property type="entry name" value="CoA_trans"/>
    <property type="match status" value="1"/>
</dbReference>
<reference evidence="3 4" key="1">
    <citation type="submission" date="2019-09" db="EMBL/GenBank/DDBJ databases">
        <title>Genome sequence of Rhodovastum atsumiense, a diverse member of the Acetobacteraceae family of non-sulfur purple photosynthetic bacteria.</title>
        <authorList>
            <person name="Meyer T."/>
            <person name="Kyndt J."/>
        </authorList>
    </citation>
    <scope>NUCLEOTIDE SEQUENCE [LARGE SCALE GENOMIC DNA]</scope>
    <source>
        <strain evidence="3 4">DSM 21279</strain>
    </source>
</reference>
<comment type="caution">
    <text evidence="3">The sequence shown here is derived from an EMBL/GenBank/DDBJ whole genome shotgun (WGS) entry which is preliminary data.</text>
</comment>
<dbReference type="SMART" id="SM00882">
    <property type="entry name" value="CoA_trans"/>
    <property type="match status" value="1"/>
</dbReference>
<dbReference type="EMBL" id="VWPK01000062">
    <property type="protein sequence ID" value="KAA5609001.1"/>
    <property type="molecule type" value="Genomic_DNA"/>
</dbReference>
<evidence type="ECO:0000313" key="4">
    <source>
        <dbReference type="Proteomes" id="UP000325255"/>
    </source>
</evidence>
<dbReference type="InterPro" id="IPR037171">
    <property type="entry name" value="NagB/RpiA_transferase-like"/>
</dbReference>
<dbReference type="Proteomes" id="UP000325255">
    <property type="component" value="Unassembled WGS sequence"/>
</dbReference>
<dbReference type="GO" id="GO:0008410">
    <property type="term" value="F:CoA-transferase activity"/>
    <property type="evidence" value="ECO:0007669"/>
    <property type="project" value="InterPro"/>
</dbReference>
<keyword evidence="4" id="KW-1185">Reference proteome</keyword>
<protein>
    <submittedName>
        <fullName evidence="3">3-oxoacid CoA-transferase subunit A</fullName>
    </submittedName>
</protein>
<evidence type="ECO:0000256" key="1">
    <source>
        <dbReference type="ARBA" id="ARBA00005612"/>
    </source>
</evidence>
<dbReference type="RefSeq" id="WP_150044483.1">
    <property type="nucleotide sequence ID" value="NZ_OW485601.1"/>
</dbReference>
<gene>
    <name evidence="3" type="ORF">F1189_26330</name>
</gene>
<accession>A0A5M6IL60</accession>
<organism evidence="3 4">
    <name type="scientific">Rhodovastum atsumiense</name>
    <dbReference type="NCBI Taxonomy" id="504468"/>
    <lineage>
        <taxon>Bacteria</taxon>
        <taxon>Pseudomonadati</taxon>
        <taxon>Pseudomonadota</taxon>
        <taxon>Alphaproteobacteria</taxon>
        <taxon>Acetobacterales</taxon>
        <taxon>Acetobacteraceae</taxon>
        <taxon>Rhodovastum</taxon>
    </lineage>
</organism>